<feature type="compositionally biased region" description="Low complexity" evidence="2">
    <location>
        <begin position="814"/>
        <end position="826"/>
    </location>
</feature>
<feature type="compositionally biased region" description="Low complexity" evidence="2">
    <location>
        <begin position="234"/>
        <end position="243"/>
    </location>
</feature>
<feature type="region of interest" description="Disordered" evidence="2">
    <location>
        <begin position="627"/>
        <end position="655"/>
    </location>
</feature>
<keyword evidence="3" id="KW-0472">Membrane</keyword>
<comment type="caution">
    <text evidence="4">The sequence shown here is derived from an EMBL/GenBank/DDBJ whole genome shotgun (WGS) entry which is preliminary data.</text>
</comment>
<feature type="compositionally biased region" description="Low complexity" evidence="2">
    <location>
        <begin position="33"/>
        <end position="50"/>
    </location>
</feature>
<feature type="compositionally biased region" description="Low complexity" evidence="2">
    <location>
        <begin position="784"/>
        <end position="802"/>
    </location>
</feature>
<feature type="region of interest" description="Disordered" evidence="2">
    <location>
        <begin position="363"/>
        <end position="487"/>
    </location>
</feature>
<proteinExistence type="predicted"/>
<feature type="region of interest" description="Disordered" evidence="2">
    <location>
        <begin position="1086"/>
        <end position="1134"/>
    </location>
</feature>
<keyword evidence="5" id="KW-1185">Reference proteome</keyword>
<dbReference type="AlphaFoldDB" id="A0A427YNW3"/>
<feature type="region of interest" description="Disordered" evidence="2">
    <location>
        <begin position="882"/>
        <end position="926"/>
    </location>
</feature>
<feature type="compositionally biased region" description="Basic and acidic residues" evidence="2">
    <location>
        <begin position="686"/>
        <end position="701"/>
    </location>
</feature>
<feature type="region of interest" description="Disordered" evidence="2">
    <location>
        <begin position="182"/>
        <end position="260"/>
    </location>
</feature>
<keyword evidence="3" id="KW-0812">Transmembrane</keyword>
<sequence length="1249" mass="133997">MSTDGMMFTPTAARRPRPPGSRSHRKPPPSDYTNTSTGLNATANANANATGDVTQSAAFTFNGDSNTTSTQSPTSSLFSSLTSSASTTSPLSPELSTPETVFLSKRQQLALCDLSRITASPAGTSEDNEEGDVSFGLDIPSPSSSQLQLKPQVQVQVQARGQGLGLGLPQGLSVGVSLNSPRVASAEAQPSPPPPYGQDLPDISDSQSQSQSQSRLDKQARARTQTPPMQDSGTSTRRTSSTRHVQDTNANVNVGPGPGFEVEERLRAKRATDAARAMGLEMDFGAGAAAEGESTEGSEVELNAEEVRKKLREVKKRLRQRDNELLMAAQVADKALRSHEAVVALLPTSTKSRVPHLVSLAPAARSRTHSRTASIASLSSPRNSHLRKRSLASGSVGSVASPAPSSPTDGPGPGLASRGSRHSPSVSLAEGTPPHKASLHRSAPHESTGGHGYSVHRRKVSRTKLFSSHSSGSRIVSPSHGHWSALQQAEQDERVVSLEQALAEARDSEEAQRKVAARLRKDVDKLQREFERTEERMVEVGTEKVFGIGTPREVVAWKPRDGTIGKGKRPNWVKSKTYGPDSTPDQQDRLGWGSTAFPEFPARPSRFPLRHRESNDQLANARARLARISMDTVRSTTPTHSPPTAGTQRSQPFPDVHELRSNLSMRSVDEVDLSSSDPPTPKSPAKPRERSISLTRREGRMSLRTADAQLRKKSSKGTFLSPAKALTAISPADRKHKGKGKGKGKETEQVPPSTPRVTIEPPYGLIGMAPRSDDSYRHVATPNSGSTRRSPSPFPRLSSISPVPAPSPTPARFSISPHPHVSPSPVRRLPTSPSARSASGRSLSMRSFSYRSFSPGFTALTSRMASMRDFVANNIQRTLGSELGSEFGDDWTSEADPSRLSTFAPPSWAASPASGRSERGDDAHEGMNTSLQQTTIDLNFPLHEHHHHDHDHDHEDEWTDEDVSQQYSYSVPAPLPPKVSAALSSLAIALAPSSVFAPPQDSSVPILPRGSLREEGLDTAAYDLLSEAVRLRRIRWADASPPRSVDLEATLRGGNVRPGPSTSTLASSISAFTRPVSWAADDPWEAEDYPDELSDASNGNGLRPSSHSRTHSQSQSQSYSRPEMARHGSSSTSSTIALAHRRLNSLSTSSARGLGGLGGIGGIGGLGLVASMASSVGTVVPNMTNLRAATRTRTRFGLAGALENEPSTIPGKMVNDVFVLFAILLEWMECGVIVILKLALDVRYRHRTT</sequence>
<accession>A0A427YNW3</accession>
<feature type="region of interest" description="Disordered" evidence="2">
    <location>
        <begin position="667"/>
        <end position="841"/>
    </location>
</feature>
<feature type="compositionally biased region" description="Low complexity" evidence="2">
    <location>
        <begin position="140"/>
        <end position="152"/>
    </location>
</feature>
<reference evidence="4 5" key="1">
    <citation type="submission" date="2018-11" db="EMBL/GenBank/DDBJ databases">
        <title>Genome sequence of Saitozyma podzolica DSM 27192.</title>
        <authorList>
            <person name="Aliyu H."/>
            <person name="Gorte O."/>
            <person name="Ochsenreither K."/>
        </authorList>
    </citation>
    <scope>NUCLEOTIDE SEQUENCE [LARGE SCALE GENOMIC DNA]</scope>
    <source>
        <strain evidence="4 5">DSM 27192</strain>
    </source>
</reference>
<feature type="compositionally biased region" description="Polar residues" evidence="2">
    <location>
        <begin position="464"/>
        <end position="476"/>
    </location>
</feature>
<feature type="compositionally biased region" description="Basic residues" evidence="2">
    <location>
        <begin position="14"/>
        <end position="27"/>
    </location>
</feature>
<keyword evidence="1" id="KW-0175">Coiled coil</keyword>
<evidence type="ECO:0000256" key="3">
    <source>
        <dbReference type="SAM" id="Phobius"/>
    </source>
</evidence>
<evidence type="ECO:0000256" key="2">
    <source>
        <dbReference type="SAM" id="MobiDB-lite"/>
    </source>
</evidence>
<dbReference type="OrthoDB" id="2670688at2759"/>
<feature type="compositionally biased region" description="Low complexity" evidence="2">
    <location>
        <begin position="1103"/>
        <end position="1122"/>
    </location>
</feature>
<feature type="compositionally biased region" description="Polar residues" evidence="2">
    <location>
        <begin position="632"/>
        <end position="651"/>
    </location>
</feature>
<feature type="compositionally biased region" description="Polar residues" evidence="2">
    <location>
        <begin position="51"/>
        <end position="64"/>
    </location>
</feature>
<evidence type="ECO:0000313" key="5">
    <source>
        <dbReference type="Proteomes" id="UP000279259"/>
    </source>
</evidence>
<feature type="compositionally biased region" description="Polar residues" evidence="2">
    <location>
        <begin position="831"/>
        <end position="841"/>
    </location>
</feature>
<keyword evidence="3" id="KW-1133">Transmembrane helix</keyword>
<feature type="region of interest" description="Disordered" evidence="2">
    <location>
        <begin position="560"/>
        <end position="592"/>
    </location>
</feature>
<feature type="compositionally biased region" description="Low complexity" evidence="2">
    <location>
        <begin position="204"/>
        <end position="214"/>
    </location>
</feature>
<feature type="compositionally biased region" description="Low complexity" evidence="2">
    <location>
        <begin position="904"/>
        <end position="914"/>
    </location>
</feature>
<feature type="compositionally biased region" description="Basic and acidic residues" evidence="2">
    <location>
        <begin position="916"/>
        <end position="925"/>
    </location>
</feature>
<feature type="coiled-coil region" evidence="1">
    <location>
        <begin position="488"/>
        <end position="543"/>
    </location>
</feature>
<name>A0A427YNW3_9TREE</name>
<feature type="coiled-coil region" evidence="1">
    <location>
        <begin position="297"/>
        <end position="324"/>
    </location>
</feature>
<protein>
    <submittedName>
        <fullName evidence="4">Uncharacterized protein</fullName>
    </submittedName>
</protein>
<feature type="compositionally biased region" description="Low complexity" evidence="2">
    <location>
        <begin position="65"/>
        <end position="96"/>
    </location>
</feature>
<gene>
    <name evidence="4" type="ORF">EHS25_008250</name>
</gene>
<feature type="region of interest" description="Disordered" evidence="2">
    <location>
        <begin position="1"/>
        <end position="96"/>
    </location>
</feature>
<feature type="region of interest" description="Disordered" evidence="2">
    <location>
        <begin position="120"/>
        <end position="152"/>
    </location>
</feature>
<feature type="compositionally biased region" description="Polar residues" evidence="2">
    <location>
        <begin position="222"/>
        <end position="233"/>
    </location>
</feature>
<dbReference type="EMBL" id="RSCD01000005">
    <property type="protein sequence ID" value="RSH92804.1"/>
    <property type="molecule type" value="Genomic_DNA"/>
</dbReference>
<organism evidence="4 5">
    <name type="scientific">Saitozyma podzolica</name>
    <dbReference type="NCBI Taxonomy" id="1890683"/>
    <lineage>
        <taxon>Eukaryota</taxon>
        <taxon>Fungi</taxon>
        <taxon>Dikarya</taxon>
        <taxon>Basidiomycota</taxon>
        <taxon>Agaricomycotina</taxon>
        <taxon>Tremellomycetes</taxon>
        <taxon>Tremellales</taxon>
        <taxon>Trimorphomycetaceae</taxon>
        <taxon>Saitozyma</taxon>
    </lineage>
</organism>
<evidence type="ECO:0000256" key="1">
    <source>
        <dbReference type="SAM" id="Coils"/>
    </source>
</evidence>
<evidence type="ECO:0000313" key="4">
    <source>
        <dbReference type="EMBL" id="RSH92804.1"/>
    </source>
</evidence>
<feature type="compositionally biased region" description="Polar residues" evidence="2">
    <location>
        <begin position="371"/>
        <end position="383"/>
    </location>
</feature>
<feature type="transmembrane region" description="Helical" evidence="3">
    <location>
        <begin position="1217"/>
        <end position="1240"/>
    </location>
</feature>
<dbReference type="Proteomes" id="UP000279259">
    <property type="component" value="Unassembled WGS sequence"/>
</dbReference>
<feature type="compositionally biased region" description="Low complexity" evidence="2">
    <location>
        <begin position="392"/>
        <end position="407"/>
    </location>
</feature>